<dbReference type="OrthoDB" id="9803673at2"/>
<organism evidence="2 3">
    <name type="scientific">Aquabacter spiritensis</name>
    <dbReference type="NCBI Taxonomy" id="933073"/>
    <lineage>
        <taxon>Bacteria</taxon>
        <taxon>Pseudomonadati</taxon>
        <taxon>Pseudomonadota</taxon>
        <taxon>Alphaproteobacteria</taxon>
        <taxon>Hyphomicrobiales</taxon>
        <taxon>Xanthobacteraceae</taxon>
        <taxon>Aquabacter</taxon>
    </lineage>
</organism>
<dbReference type="RefSeq" id="WP_132034633.1">
    <property type="nucleotide sequence ID" value="NZ_SMAI01000015.1"/>
</dbReference>
<evidence type="ECO:0000313" key="3">
    <source>
        <dbReference type="Proteomes" id="UP000294664"/>
    </source>
</evidence>
<feature type="transmembrane region" description="Helical" evidence="1">
    <location>
        <begin position="77"/>
        <end position="98"/>
    </location>
</feature>
<comment type="caution">
    <text evidence="2">The sequence shown here is derived from an EMBL/GenBank/DDBJ whole genome shotgun (WGS) entry which is preliminary data.</text>
</comment>
<feature type="transmembrane region" description="Helical" evidence="1">
    <location>
        <begin position="141"/>
        <end position="164"/>
    </location>
</feature>
<feature type="transmembrane region" description="Helical" evidence="1">
    <location>
        <begin position="171"/>
        <end position="191"/>
    </location>
</feature>
<gene>
    <name evidence="2" type="ORF">EDC64_115106</name>
</gene>
<dbReference type="AlphaFoldDB" id="A0A4R3LTV3"/>
<accession>A0A4R3LTV3</accession>
<feature type="transmembrane region" description="Helical" evidence="1">
    <location>
        <begin position="48"/>
        <end position="65"/>
    </location>
</feature>
<keyword evidence="1" id="KW-1133">Transmembrane helix</keyword>
<sequence length="195" mass="22311">MTTGHDPQVYFHVRVVMGMVLGLSVARLLSGFAKFIQHPQEHQANPLHLGWAASTLLGCVLFWWWEYRLAEIGTWTFFIYLFVLIYCSLFYFMCVILFPDHLGEYPSYRAYFYAKRPWFFGILAFSYVMDVGDTFLKGQDYVAMVGLVDGVEAAVMGAGCLVAMRTRNPNFHGAFLILTLVGQCFWIGWLLNPTS</sequence>
<keyword evidence="1" id="KW-0472">Membrane</keyword>
<keyword evidence="1" id="KW-0812">Transmembrane</keyword>
<proteinExistence type="predicted"/>
<protein>
    <submittedName>
        <fullName evidence="2">Uncharacterized protein</fullName>
    </submittedName>
</protein>
<evidence type="ECO:0000313" key="2">
    <source>
        <dbReference type="EMBL" id="TCT02075.1"/>
    </source>
</evidence>
<reference evidence="2 3" key="1">
    <citation type="submission" date="2019-03" db="EMBL/GenBank/DDBJ databases">
        <title>Genomic Encyclopedia of Type Strains, Phase IV (KMG-IV): sequencing the most valuable type-strain genomes for metagenomic binning, comparative biology and taxonomic classification.</title>
        <authorList>
            <person name="Goeker M."/>
        </authorList>
    </citation>
    <scope>NUCLEOTIDE SEQUENCE [LARGE SCALE GENOMIC DNA]</scope>
    <source>
        <strain evidence="2 3">DSM 9035</strain>
    </source>
</reference>
<name>A0A4R3LTV3_9HYPH</name>
<feature type="transmembrane region" description="Helical" evidence="1">
    <location>
        <begin position="15"/>
        <end position="36"/>
    </location>
</feature>
<feature type="transmembrane region" description="Helical" evidence="1">
    <location>
        <begin position="110"/>
        <end position="129"/>
    </location>
</feature>
<keyword evidence="3" id="KW-1185">Reference proteome</keyword>
<dbReference type="EMBL" id="SMAI01000015">
    <property type="protein sequence ID" value="TCT02075.1"/>
    <property type="molecule type" value="Genomic_DNA"/>
</dbReference>
<dbReference type="Proteomes" id="UP000294664">
    <property type="component" value="Unassembled WGS sequence"/>
</dbReference>
<evidence type="ECO:0000256" key="1">
    <source>
        <dbReference type="SAM" id="Phobius"/>
    </source>
</evidence>